<reference evidence="1 2" key="1">
    <citation type="submission" date="2018-06" db="EMBL/GenBank/DDBJ databases">
        <authorList>
            <consortium name="Pathogen Informatics"/>
            <person name="Doyle S."/>
        </authorList>
    </citation>
    <scope>NUCLEOTIDE SEQUENCE [LARGE SCALE GENOMIC DNA]</scope>
    <source>
        <strain evidence="1 2">NCTC4837</strain>
    </source>
</reference>
<protein>
    <submittedName>
        <fullName evidence="1">Uncharacterized protein</fullName>
    </submittedName>
</protein>
<gene>
    <name evidence="1" type="ORF">NCTC4837_04478</name>
</gene>
<name>A0A2X2ICC8_SHIDY</name>
<dbReference type="Proteomes" id="UP000251082">
    <property type="component" value="Unassembled WGS sequence"/>
</dbReference>
<organism evidence="1 2">
    <name type="scientific">Shigella dysenteriae</name>
    <dbReference type="NCBI Taxonomy" id="622"/>
    <lineage>
        <taxon>Bacteria</taxon>
        <taxon>Pseudomonadati</taxon>
        <taxon>Pseudomonadota</taxon>
        <taxon>Gammaproteobacteria</taxon>
        <taxon>Enterobacterales</taxon>
        <taxon>Enterobacteriaceae</taxon>
        <taxon>Shigella</taxon>
    </lineage>
</organism>
<evidence type="ECO:0000313" key="1">
    <source>
        <dbReference type="EMBL" id="SPZ79757.1"/>
    </source>
</evidence>
<accession>A0A2X2ICC8</accession>
<dbReference type="AlphaFoldDB" id="A0A2X2ICC8"/>
<evidence type="ECO:0000313" key="2">
    <source>
        <dbReference type="Proteomes" id="UP000251082"/>
    </source>
</evidence>
<dbReference type="EMBL" id="UAUQ01000014">
    <property type="protein sequence ID" value="SPZ79757.1"/>
    <property type="molecule type" value="Genomic_DNA"/>
</dbReference>
<sequence length="54" mass="6293">MSADPCLVDKYKRAIYYIDLPILQKDHGDAIFEWNGIKGKLGHFITPQSQWSQR</sequence>
<proteinExistence type="predicted"/>